<protein>
    <submittedName>
        <fullName evidence="1">Uncharacterized protein</fullName>
    </submittedName>
</protein>
<proteinExistence type="predicted"/>
<evidence type="ECO:0000313" key="2">
    <source>
        <dbReference type="Proteomes" id="UP001054837"/>
    </source>
</evidence>
<name>A0AAV4WT53_9ARAC</name>
<comment type="caution">
    <text evidence="1">The sequence shown here is derived from an EMBL/GenBank/DDBJ whole genome shotgun (WGS) entry which is preliminary data.</text>
</comment>
<dbReference type="Proteomes" id="UP001054837">
    <property type="component" value="Unassembled WGS sequence"/>
</dbReference>
<accession>A0AAV4WT53</accession>
<dbReference type="EMBL" id="BPLQ01015065">
    <property type="protein sequence ID" value="GIY85513.1"/>
    <property type="molecule type" value="Genomic_DNA"/>
</dbReference>
<dbReference type="AlphaFoldDB" id="A0AAV4WT53"/>
<evidence type="ECO:0000313" key="1">
    <source>
        <dbReference type="EMBL" id="GIY85513.1"/>
    </source>
</evidence>
<gene>
    <name evidence="1" type="ORF">CDAR_540131</name>
</gene>
<sequence length="237" mass="27394">MSHPFYGQMWLWRWQLQQFLFQNITSTRSYRAAPKSDQMVLIPMSHPFYGQMWFWRWQLQQLLFRILCLPDHTGKHRSRVIRGEGGKGAQDPKGINPRMSHPFYGKMWLWRWQLQQFLFRILRLPDHTGQHRSRIQMVLIPVCRIHSTGKCGSGGGSCSSSFSEYYVYPIIQGSTEVESLEGKVGKGLKIQKVLIPVCRIHSTGKCGFGGGSCSSSFSEYYVYPIIQGSTEVGSKWY</sequence>
<organism evidence="1 2">
    <name type="scientific">Caerostris darwini</name>
    <dbReference type="NCBI Taxonomy" id="1538125"/>
    <lineage>
        <taxon>Eukaryota</taxon>
        <taxon>Metazoa</taxon>
        <taxon>Ecdysozoa</taxon>
        <taxon>Arthropoda</taxon>
        <taxon>Chelicerata</taxon>
        <taxon>Arachnida</taxon>
        <taxon>Araneae</taxon>
        <taxon>Araneomorphae</taxon>
        <taxon>Entelegynae</taxon>
        <taxon>Araneoidea</taxon>
        <taxon>Araneidae</taxon>
        <taxon>Caerostris</taxon>
    </lineage>
</organism>
<reference evidence="1 2" key="1">
    <citation type="submission" date="2021-06" db="EMBL/GenBank/DDBJ databases">
        <title>Caerostris darwini draft genome.</title>
        <authorList>
            <person name="Kono N."/>
            <person name="Arakawa K."/>
        </authorList>
    </citation>
    <scope>NUCLEOTIDE SEQUENCE [LARGE SCALE GENOMIC DNA]</scope>
</reference>
<keyword evidence="2" id="KW-1185">Reference proteome</keyword>